<feature type="compositionally biased region" description="Polar residues" evidence="1">
    <location>
        <begin position="159"/>
        <end position="171"/>
    </location>
</feature>
<evidence type="ECO:0000256" key="2">
    <source>
        <dbReference type="SAM" id="SignalP"/>
    </source>
</evidence>
<dbReference type="PROSITE" id="PS51257">
    <property type="entry name" value="PROKAR_LIPOPROTEIN"/>
    <property type="match status" value="1"/>
</dbReference>
<comment type="caution">
    <text evidence="3">The sequence shown here is derived from an EMBL/GenBank/DDBJ whole genome shotgun (WGS) entry which is preliminary data.</text>
</comment>
<gene>
    <name evidence="3" type="ORF">Kpho02_46110</name>
</gene>
<evidence type="ECO:0008006" key="5">
    <source>
        <dbReference type="Google" id="ProtNLM"/>
    </source>
</evidence>
<organism evidence="3 4">
    <name type="scientific">Kitasatospora phosalacinea</name>
    <dbReference type="NCBI Taxonomy" id="2065"/>
    <lineage>
        <taxon>Bacteria</taxon>
        <taxon>Bacillati</taxon>
        <taxon>Actinomycetota</taxon>
        <taxon>Actinomycetes</taxon>
        <taxon>Kitasatosporales</taxon>
        <taxon>Streptomycetaceae</taxon>
        <taxon>Kitasatospora</taxon>
    </lineage>
</organism>
<name>A0A9W6QD23_9ACTN</name>
<feature type="region of interest" description="Disordered" evidence="1">
    <location>
        <begin position="117"/>
        <end position="240"/>
    </location>
</feature>
<feature type="compositionally biased region" description="Low complexity" evidence="1">
    <location>
        <begin position="40"/>
        <end position="50"/>
    </location>
</feature>
<feature type="region of interest" description="Disordered" evidence="1">
    <location>
        <begin position="31"/>
        <end position="86"/>
    </location>
</feature>
<evidence type="ECO:0000256" key="1">
    <source>
        <dbReference type="SAM" id="MobiDB-lite"/>
    </source>
</evidence>
<accession>A0A9W6QD23</accession>
<sequence>MPRTPRPTSRPTVGRTARRLATALLVPVLAACGGGGDSGSGATSSAAQSGGDLGASPPTEGSGEQPDDSRTEAGGNQGGFNAAGQVSANASGTWSLARIDLSSPRKETFTATISQVTDCTGGKESAPASPASREVSVVGGTTPETAEFTLAGPRPPAGSSRTICVTVTVNGASRRGPAAGTVDVPEGSPDGGGTDEPSNGPTDGGTPDGGTPDSGTPDSGTSDSGASEQPVPLPESASPR</sequence>
<evidence type="ECO:0000313" key="3">
    <source>
        <dbReference type="EMBL" id="GLW72312.1"/>
    </source>
</evidence>
<feature type="signal peptide" evidence="2">
    <location>
        <begin position="1"/>
        <end position="30"/>
    </location>
</feature>
<feature type="chain" id="PRO_5040769274" description="Lipoprotein" evidence="2">
    <location>
        <begin position="31"/>
        <end position="240"/>
    </location>
</feature>
<evidence type="ECO:0000313" key="4">
    <source>
        <dbReference type="Proteomes" id="UP001165041"/>
    </source>
</evidence>
<feature type="compositionally biased region" description="Low complexity" evidence="1">
    <location>
        <begin position="209"/>
        <end position="225"/>
    </location>
</feature>
<protein>
    <recommendedName>
        <fullName evidence="5">Lipoprotein</fullName>
    </recommendedName>
</protein>
<keyword evidence="2" id="KW-0732">Signal</keyword>
<reference evidence="3" key="1">
    <citation type="submission" date="2023-02" db="EMBL/GenBank/DDBJ databases">
        <title>Kitasatospora phosalacinea NBRC 14627.</title>
        <authorList>
            <person name="Ichikawa N."/>
            <person name="Sato H."/>
            <person name="Tonouchi N."/>
        </authorList>
    </citation>
    <scope>NUCLEOTIDE SEQUENCE</scope>
    <source>
        <strain evidence="3">NBRC 14627</strain>
    </source>
</reference>
<dbReference type="Proteomes" id="UP001165041">
    <property type="component" value="Unassembled WGS sequence"/>
</dbReference>
<proteinExistence type="predicted"/>
<dbReference type="AlphaFoldDB" id="A0A9W6QD23"/>
<dbReference type="EMBL" id="BSSA01000017">
    <property type="protein sequence ID" value="GLW72312.1"/>
    <property type="molecule type" value="Genomic_DNA"/>
</dbReference>